<comment type="caution">
    <text evidence="1">The sequence shown here is derived from an EMBL/GenBank/DDBJ whole genome shotgun (WGS) entry which is preliminary data.</text>
</comment>
<dbReference type="AlphaFoldDB" id="A0A016RU69"/>
<protein>
    <submittedName>
        <fullName evidence="1">Uncharacterized protein</fullName>
    </submittedName>
</protein>
<gene>
    <name evidence="1" type="primary">Acey_s0381.g354</name>
    <name evidence="1" type="ORF">Y032_0381g354</name>
</gene>
<evidence type="ECO:0000313" key="2">
    <source>
        <dbReference type="Proteomes" id="UP000024635"/>
    </source>
</evidence>
<accession>A0A016RU69</accession>
<organism evidence="1 2">
    <name type="scientific">Ancylostoma ceylanicum</name>
    <dbReference type="NCBI Taxonomy" id="53326"/>
    <lineage>
        <taxon>Eukaryota</taxon>
        <taxon>Metazoa</taxon>
        <taxon>Ecdysozoa</taxon>
        <taxon>Nematoda</taxon>
        <taxon>Chromadorea</taxon>
        <taxon>Rhabditida</taxon>
        <taxon>Rhabditina</taxon>
        <taxon>Rhabditomorpha</taxon>
        <taxon>Strongyloidea</taxon>
        <taxon>Ancylostomatidae</taxon>
        <taxon>Ancylostomatinae</taxon>
        <taxon>Ancylostoma</taxon>
    </lineage>
</organism>
<dbReference type="Proteomes" id="UP000024635">
    <property type="component" value="Unassembled WGS sequence"/>
</dbReference>
<keyword evidence="2" id="KW-1185">Reference proteome</keyword>
<name>A0A016RU69_9BILA</name>
<evidence type="ECO:0000313" key="1">
    <source>
        <dbReference type="EMBL" id="EYB81504.1"/>
    </source>
</evidence>
<proteinExistence type="predicted"/>
<sequence length="176" mass="20261">MEQPCLLAFHSSSCDTRKVFAVLVRLPSQFSELCCKRFASHLLLFNEDRGNLTRPESASAFVSLIVYSRNITVVKFVSFISHCRHPGWIRTERINHCYHLMLINAVLFIATIQPTNTHGTYAVRFRIVPCSAKNHCDLREARPGCVRMAMNRLSQKKVEVYLLFIHLLVDPRATQR</sequence>
<dbReference type="EMBL" id="JARK01001717">
    <property type="protein sequence ID" value="EYB81504.1"/>
    <property type="molecule type" value="Genomic_DNA"/>
</dbReference>
<reference evidence="2" key="1">
    <citation type="journal article" date="2015" name="Nat. Genet.">
        <title>The genome and transcriptome of the zoonotic hookworm Ancylostoma ceylanicum identify infection-specific gene families.</title>
        <authorList>
            <person name="Schwarz E.M."/>
            <person name="Hu Y."/>
            <person name="Antoshechkin I."/>
            <person name="Miller M.M."/>
            <person name="Sternberg P.W."/>
            <person name="Aroian R.V."/>
        </authorList>
    </citation>
    <scope>NUCLEOTIDE SEQUENCE</scope>
    <source>
        <strain evidence="2">HY135</strain>
    </source>
</reference>